<dbReference type="SUPFAM" id="SSF54826">
    <property type="entry name" value="Enolase N-terminal domain-like"/>
    <property type="match status" value="1"/>
</dbReference>
<sequence>MASATSSRYTRDTYILKQKAMKYYSENGIPTKMEEILNTMFYDDPSDVHGYLVNYFSQFTLEAVVSKLYATQVYGSTGMPTIQTDVFCTVNNKEKKIVSSTIPCTNIKAKPEDREKAEIETQHSIVTALKAINTEISDALIRLNPKQQNDIDKILVSIIEIMKSEEAARKVHEEEIVENPSPSIATEDKDKKKSAKTRSQTKDLSAVEGKASKISAPVVVIPDRPLEVFASGSEAVAAVSQAVCACAAFSNNIPIYRHVGNLSKTRGALHEFRIPLPMVTIIQSGKFVPGKVNCVKEYMLVPGVSMSTEKSIEHIQHIYHYVAKSLATKLGPPAKFVNESGALCPQLETPTQGLDMLQEAVNAQGLTIGEDMYLAINAAAHEFYDNEKGRYEVTTGTLKGPDDMVDFWADIVLKYPSLIAIIDPVRGEDHEHWLQLGERISENVFVLGDRFYQRPGLILQTPPSAPVQTSGAVMYLEQMNTITDLVQCTNLFHGLGNEVVISANQDDTADTFIVDFAVGVGARFFKVGGPSRGERSSKLNRLVEISRELEPPLPVAENLGQEEDENAADQKEMDGPNEDNTEMKIDVDNDAEENSERQEKEVVHEVVHEGGAEKEETGPVLWGAAEKSRLKLHTPFIFSVIEVPPPPPDSEREGEELKITSSSPRRSK</sequence>
<dbReference type="GO" id="GO:0004634">
    <property type="term" value="F:phosphopyruvate hydratase activity"/>
    <property type="evidence" value="ECO:0007669"/>
    <property type="project" value="UniProtKB-EC"/>
</dbReference>
<evidence type="ECO:0000256" key="2">
    <source>
        <dbReference type="ARBA" id="ARBA00009604"/>
    </source>
</evidence>
<dbReference type="InterPro" id="IPR036849">
    <property type="entry name" value="Enolase-like_C_sf"/>
</dbReference>
<dbReference type="InterPro" id="IPR020811">
    <property type="entry name" value="Enolase_N"/>
</dbReference>
<dbReference type="CDD" id="cd22974">
    <property type="entry name" value="DD_ENO4"/>
    <property type="match status" value="1"/>
</dbReference>
<dbReference type="InterPro" id="IPR047500">
    <property type="entry name" value="DD_ENO4"/>
</dbReference>
<dbReference type="UniPathway" id="UPA00109">
    <property type="reaction ID" value="UER00187"/>
</dbReference>
<feature type="domain" description="Enolase C-terminal TIM barrel" evidence="10">
    <location>
        <begin position="271"/>
        <end position="566"/>
    </location>
</feature>
<evidence type="ECO:0000256" key="3">
    <source>
        <dbReference type="ARBA" id="ARBA00012058"/>
    </source>
</evidence>
<keyword evidence="4" id="KW-0324">Glycolysis</keyword>
<dbReference type="Gene3D" id="3.30.390.10">
    <property type="entry name" value="Enolase-like, N-terminal domain"/>
    <property type="match status" value="1"/>
</dbReference>
<comment type="catalytic activity">
    <reaction evidence="8">
        <text>(2R)-2-phosphoglycerate = phosphoenolpyruvate + H2O</text>
        <dbReference type="Rhea" id="RHEA:10164"/>
        <dbReference type="ChEBI" id="CHEBI:15377"/>
        <dbReference type="ChEBI" id="CHEBI:58289"/>
        <dbReference type="ChEBI" id="CHEBI:58702"/>
        <dbReference type="EC" id="4.2.1.11"/>
    </reaction>
</comment>
<reference evidence="12 13" key="1">
    <citation type="submission" date="2019-01" db="EMBL/GenBank/DDBJ databases">
        <title>A draft genome assembly of the solar-powered sea slug Elysia chlorotica.</title>
        <authorList>
            <person name="Cai H."/>
            <person name="Li Q."/>
            <person name="Fang X."/>
            <person name="Li J."/>
            <person name="Curtis N.E."/>
            <person name="Altenburger A."/>
            <person name="Shibata T."/>
            <person name="Feng M."/>
            <person name="Maeda T."/>
            <person name="Schwartz J.A."/>
            <person name="Shigenobu S."/>
            <person name="Lundholm N."/>
            <person name="Nishiyama T."/>
            <person name="Yang H."/>
            <person name="Hasebe M."/>
            <person name="Li S."/>
            <person name="Pierce S.K."/>
            <person name="Wang J."/>
        </authorList>
    </citation>
    <scope>NUCLEOTIDE SEQUENCE [LARGE SCALE GENOMIC DNA]</scope>
    <source>
        <strain evidence="12">EC2010</strain>
        <tissue evidence="12">Whole organism of an adult</tissue>
    </source>
</reference>
<evidence type="ECO:0000256" key="4">
    <source>
        <dbReference type="ARBA" id="ARBA00023152"/>
    </source>
</evidence>
<dbReference type="PANTHER" id="PTHR11902">
    <property type="entry name" value="ENOLASE"/>
    <property type="match status" value="1"/>
</dbReference>
<dbReference type="GO" id="GO:0000287">
    <property type="term" value="F:magnesium ion binding"/>
    <property type="evidence" value="ECO:0007669"/>
    <property type="project" value="InterPro"/>
</dbReference>
<feature type="compositionally biased region" description="Basic and acidic residues" evidence="9">
    <location>
        <begin position="594"/>
        <end position="617"/>
    </location>
</feature>
<feature type="compositionally biased region" description="Basic and acidic residues" evidence="9">
    <location>
        <begin position="649"/>
        <end position="658"/>
    </location>
</feature>
<evidence type="ECO:0000259" key="11">
    <source>
        <dbReference type="SMART" id="SM01193"/>
    </source>
</evidence>
<dbReference type="EC" id="4.2.1.11" evidence="3"/>
<comment type="pathway">
    <text evidence="1">Carbohydrate degradation; glycolysis; pyruvate from D-glyceraldehyde 3-phosphate: step 4/5.</text>
</comment>
<comment type="similarity">
    <text evidence="2">Belongs to the enolase family.</text>
</comment>
<feature type="region of interest" description="Disordered" evidence="9">
    <location>
        <begin position="642"/>
        <end position="668"/>
    </location>
</feature>
<evidence type="ECO:0000313" key="12">
    <source>
        <dbReference type="EMBL" id="RUS90916.1"/>
    </source>
</evidence>
<protein>
    <recommendedName>
        <fullName evidence="7">Enolase 4</fullName>
        <ecNumber evidence="3">4.2.1.11</ecNumber>
    </recommendedName>
    <alternativeName>
        <fullName evidence="6">2-phospho-D-glycerate hydro-lyase</fullName>
    </alternativeName>
</protein>
<dbReference type="SMART" id="SM01192">
    <property type="entry name" value="Enolase_C"/>
    <property type="match status" value="1"/>
</dbReference>
<feature type="domain" description="Enolase N-terminal" evidence="11">
    <location>
        <begin position="65"/>
        <end position="259"/>
    </location>
</feature>
<dbReference type="InterPro" id="IPR020810">
    <property type="entry name" value="Enolase_C"/>
</dbReference>
<evidence type="ECO:0000313" key="13">
    <source>
        <dbReference type="Proteomes" id="UP000271974"/>
    </source>
</evidence>
<evidence type="ECO:0000256" key="7">
    <source>
        <dbReference type="ARBA" id="ARBA00034855"/>
    </source>
</evidence>
<dbReference type="Pfam" id="PF00113">
    <property type="entry name" value="Enolase_C"/>
    <property type="match status" value="1"/>
</dbReference>
<dbReference type="PRINTS" id="PR00148">
    <property type="entry name" value="ENOLASE"/>
</dbReference>
<gene>
    <name evidence="12" type="ORF">EGW08_001313</name>
</gene>
<comment type="caution">
    <text evidence="12">The sequence shown here is derived from an EMBL/GenBank/DDBJ whole genome shotgun (WGS) entry which is preliminary data.</text>
</comment>
<accession>A0A3S1AFZ5</accession>
<dbReference type="SMART" id="SM01193">
    <property type="entry name" value="Enolase_N"/>
    <property type="match status" value="1"/>
</dbReference>
<proteinExistence type="inferred from homology"/>
<dbReference type="GO" id="GO:0000015">
    <property type="term" value="C:phosphopyruvate hydratase complex"/>
    <property type="evidence" value="ECO:0007669"/>
    <property type="project" value="InterPro"/>
</dbReference>
<dbReference type="Gene3D" id="3.20.20.120">
    <property type="entry name" value="Enolase-like C-terminal domain"/>
    <property type="match status" value="1"/>
</dbReference>
<organism evidence="12 13">
    <name type="scientific">Elysia chlorotica</name>
    <name type="common">Eastern emerald elysia</name>
    <name type="synonym">Sea slug</name>
    <dbReference type="NCBI Taxonomy" id="188477"/>
    <lineage>
        <taxon>Eukaryota</taxon>
        <taxon>Metazoa</taxon>
        <taxon>Spiralia</taxon>
        <taxon>Lophotrochozoa</taxon>
        <taxon>Mollusca</taxon>
        <taxon>Gastropoda</taxon>
        <taxon>Heterobranchia</taxon>
        <taxon>Euthyneura</taxon>
        <taxon>Panpulmonata</taxon>
        <taxon>Sacoglossa</taxon>
        <taxon>Placobranchoidea</taxon>
        <taxon>Plakobranchidae</taxon>
        <taxon>Elysia</taxon>
    </lineage>
</organism>
<evidence type="ECO:0000256" key="9">
    <source>
        <dbReference type="SAM" id="MobiDB-lite"/>
    </source>
</evidence>
<feature type="region of interest" description="Disordered" evidence="9">
    <location>
        <begin position="551"/>
        <end position="620"/>
    </location>
</feature>
<dbReference type="InterPro" id="IPR029017">
    <property type="entry name" value="Enolase-like_N"/>
</dbReference>
<dbReference type="InterPro" id="IPR000941">
    <property type="entry name" value="Enolase"/>
</dbReference>
<dbReference type="OrthoDB" id="10009078at2759"/>
<dbReference type="GO" id="GO:0006096">
    <property type="term" value="P:glycolytic process"/>
    <property type="evidence" value="ECO:0007669"/>
    <property type="project" value="UniProtKB-UniPathway"/>
</dbReference>
<keyword evidence="5" id="KW-0456">Lyase</keyword>
<dbReference type="SUPFAM" id="SSF51604">
    <property type="entry name" value="Enolase C-terminal domain-like"/>
    <property type="match status" value="1"/>
</dbReference>
<evidence type="ECO:0000256" key="1">
    <source>
        <dbReference type="ARBA" id="ARBA00005031"/>
    </source>
</evidence>
<dbReference type="EMBL" id="RQTK01000022">
    <property type="protein sequence ID" value="RUS90916.1"/>
    <property type="molecule type" value="Genomic_DNA"/>
</dbReference>
<feature type="compositionally biased region" description="Polar residues" evidence="9">
    <location>
        <begin position="659"/>
        <end position="668"/>
    </location>
</feature>
<dbReference type="Proteomes" id="UP000271974">
    <property type="component" value="Unassembled WGS sequence"/>
</dbReference>
<keyword evidence="13" id="KW-1185">Reference proteome</keyword>
<evidence type="ECO:0000256" key="6">
    <source>
        <dbReference type="ARBA" id="ARBA00031125"/>
    </source>
</evidence>
<feature type="region of interest" description="Disordered" evidence="9">
    <location>
        <begin position="169"/>
        <end position="206"/>
    </location>
</feature>
<evidence type="ECO:0000256" key="5">
    <source>
        <dbReference type="ARBA" id="ARBA00023239"/>
    </source>
</evidence>
<name>A0A3S1AFZ5_ELYCH</name>
<dbReference type="STRING" id="188477.A0A3S1AFZ5"/>
<evidence type="ECO:0000259" key="10">
    <source>
        <dbReference type="SMART" id="SM01192"/>
    </source>
</evidence>
<dbReference type="AlphaFoldDB" id="A0A3S1AFZ5"/>
<dbReference type="PANTHER" id="PTHR11902:SF30">
    <property type="entry name" value="ENOLASE 4"/>
    <property type="match status" value="1"/>
</dbReference>
<evidence type="ECO:0000256" key="8">
    <source>
        <dbReference type="ARBA" id="ARBA00048333"/>
    </source>
</evidence>